<dbReference type="AlphaFoldDB" id="A0A6B0RIA4"/>
<protein>
    <submittedName>
        <fullName evidence="2">Uncharacterized protein</fullName>
    </submittedName>
</protein>
<name>A0A6B0RIA4_9CETA</name>
<comment type="caution">
    <text evidence="2">The sequence shown here is derived from an EMBL/GenBank/DDBJ whole genome shotgun (WGS) entry which is preliminary data.</text>
</comment>
<evidence type="ECO:0000313" key="2">
    <source>
        <dbReference type="EMBL" id="MXQ89810.1"/>
    </source>
</evidence>
<feature type="compositionally biased region" description="Basic and acidic residues" evidence="1">
    <location>
        <begin position="86"/>
        <end position="99"/>
    </location>
</feature>
<dbReference type="Proteomes" id="UP000322234">
    <property type="component" value="Unassembled WGS sequence"/>
</dbReference>
<evidence type="ECO:0000313" key="3">
    <source>
        <dbReference type="Proteomes" id="UP000322234"/>
    </source>
</evidence>
<evidence type="ECO:0000256" key="1">
    <source>
        <dbReference type="SAM" id="MobiDB-lite"/>
    </source>
</evidence>
<accession>A0A6B0RIA4</accession>
<proteinExistence type="predicted"/>
<reference evidence="2" key="1">
    <citation type="submission" date="2019-10" db="EMBL/GenBank/DDBJ databases">
        <title>The sequence and de novo assembly of the wild yak genome.</title>
        <authorList>
            <person name="Liu Y."/>
        </authorList>
    </citation>
    <scope>NUCLEOTIDE SEQUENCE [LARGE SCALE GENOMIC DNA]</scope>
    <source>
        <strain evidence="2">WY2019</strain>
    </source>
</reference>
<sequence length="113" mass="12999">MVLKWNQSHRRIYKRGMKTSVLTFQTAKPRLDSLEGRNNSPGMATGSDIMVACFLAFVFKSLLNELSEFLFPVPLFFMILYPETPKKEPDTERRQELKYKSKLPAHGPLPTGH</sequence>
<dbReference type="EMBL" id="VBQZ03000059">
    <property type="protein sequence ID" value="MXQ89810.1"/>
    <property type="molecule type" value="Genomic_DNA"/>
</dbReference>
<feature type="region of interest" description="Disordered" evidence="1">
    <location>
        <begin position="86"/>
        <end position="113"/>
    </location>
</feature>
<keyword evidence="3" id="KW-1185">Reference proteome</keyword>
<gene>
    <name evidence="2" type="ORF">E5288_WYG020536</name>
</gene>
<organism evidence="2 3">
    <name type="scientific">Bos mutus</name>
    <name type="common">wild yak</name>
    <dbReference type="NCBI Taxonomy" id="72004"/>
    <lineage>
        <taxon>Eukaryota</taxon>
        <taxon>Metazoa</taxon>
        <taxon>Chordata</taxon>
        <taxon>Craniata</taxon>
        <taxon>Vertebrata</taxon>
        <taxon>Euteleostomi</taxon>
        <taxon>Mammalia</taxon>
        <taxon>Eutheria</taxon>
        <taxon>Laurasiatheria</taxon>
        <taxon>Artiodactyla</taxon>
        <taxon>Ruminantia</taxon>
        <taxon>Pecora</taxon>
        <taxon>Bovidae</taxon>
        <taxon>Bovinae</taxon>
        <taxon>Bos</taxon>
    </lineage>
</organism>